<dbReference type="Proteomes" id="UP000247702">
    <property type="component" value="Unassembled WGS sequence"/>
</dbReference>
<feature type="region of interest" description="Disordered" evidence="1">
    <location>
        <begin position="98"/>
        <end position="120"/>
    </location>
</feature>
<dbReference type="InterPro" id="IPR011990">
    <property type="entry name" value="TPR-like_helical_dom_sf"/>
</dbReference>
<accession>A0A2Z6QYE8</accession>
<organism evidence="2 3">
    <name type="scientific">Rhizophagus clarus</name>
    <dbReference type="NCBI Taxonomy" id="94130"/>
    <lineage>
        <taxon>Eukaryota</taxon>
        <taxon>Fungi</taxon>
        <taxon>Fungi incertae sedis</taxon>
        <taxon>Mucoromycota</taxon>
        <taxon>Glomeromycotina</taxon>
        <taxon>Glomeromycetes</taxon>
        <taxon>Glomerales</taxon>
        <taxon>Glomeraceae</taxon>
        <taxon>Rhizophagus</taxon>
    </lineage>
</organism>
<dbReference type="AlphaFoldDB" id="A0A2Z6QYE8"/>
<dbReference type="EMBL" id="BEXD01000879">
    <property type="protein sequence ID" value="GBB90809.1"/>
    <property type="molecule type" value="Genomic_DNA"/>
</dbReference>
<evidence type="ECO:0000313" key="2">
    <source>
        <dbReference type="EMBL" id="GBB90809.1"/>
    </source>
</evidence>
<protein>
    <submittedName>
        <fullName evidence="2">Uncharacterized protein</fullName>
    </submittedName>
</protein>
<comment type="caution">
    <text evidence="2">The sequence shown here is derived from an EMBL/GenBank/DDBJ whole genome shotgun (WGS) entry which is preliminary data.</text>
</comment>
<sequence>MSSFKYNRYETYARFSSLLEKFLEQEFGESDYSCHEDIYDKIYNEKFSLPNNSSYYNYNYNIYINKYSPSCNDSKNYLDINESNIKNENLDSVYECSSIGEDSEESDDNFDSSTEKSEDDIPEDLRDLLRFYNEWDDDDDSMIEDDFDVDRQFDEEIKNDKANERTFMLKCDIRPSTSDGEDNIVENDIKKELWVIFMRKVKIQKKIYKKLFNDMNAAENGSKVAQYDLDYCYKNGKGTQKDGKNTKSADKEEAIRLYDIATKGGNGDGQKSLAFLFEYGEGTEKI</sequence>
<reference evidence="2 3" key="1">
    <citation type="submission" date="2017-11" db="EMBL/GenBank/DDBJ databases">
        <title>The genome of Rhizophagus clarus HR1 reveals common genetic basis of auxotrophy among arbuscular mycorrhizal fungi.</title>
        <authorList>
            <person name="Kobayashi Y."/>
        </authorList>
    </citation>
    <scope>NUCLEOTIDE SEQUENCE [LARGE SCALE GENOMIC DNA]</scope>
    <source>
        <strain evidence="2 3">HR1</strain>
    </source>
</reference>
<evidence type="ECO:0000313" key="3">
    <source>
        <dbReference type="Proteomes" id="UP000247702"/>
    </source>
</evidence>
<dbReference type="SUPFAM" id="SSF81901">
    <property type="entry name" value="HCP-like"/>
    <property type="match status" value="1"/>
</dbReference>
<dbReference type="Gene3D" id="1.25.40.10">
    <property type="entry name" value="Tetratricopeptide repeat domain"/>
    <property type="match status" value="1"/>
</dbReference>
<keyword evidence="3" id="KW-1185">Reference proteome</keyword>
<feature type="compositionally biased region" description="Acidic residues" evidence="1">
    <location>
        <begin position="101"/>
        <end position="110"/>
    </location>
</feature>
<name>A0A2Z6QYE8_9GLOM</name>
<evidence type="ECO:0000256" key="1">
    <source>
        <dbReference type="SAM" id="MobiDB-lite"/>
    </source>
</evidence>
<proteinExistence type="predicted"/>
<gene>
    <name evidence="2" type="ORF">RclHR1_01790016</name>
</gene>